<feature type="region of interest" description="Disordered" evidence="1">
    <location>
        <begin position="29"/>
        <end position="65"/>
    </location>
</feature>
<dbReference type="EMBL" id="CP139487">
    <property type="protein sequence ID" value="WPU63183.1"/>
    <property type="molecule type" value="Genomic_DNA"/>
</dbReference>
<reference evidence="2 3" key="1">
    <citation type="submission" date="2023-11" db="EMBL/GenBank/DDBJ databases">
        <title>Peredibacter starrii A3.12.</title>
        <authorList>
            <person name="Mitchell R.J."/>
        </authorList>
    </citation>
    <scope>NUCLEOTIDE SEQUENCE [LARGE SCALE GENOMIC DNA]</scope>
    <source>
        <strain evidence="2 3">A3.12</strain>
    </source>
</reference>
<accession>A0AAX4HIW3</accession>
<dbReference type="KEGG" id="psti:SOO65_10850"/>
<dbReference type="PROSITE" id="PS51257">
    <property type="entry name" value="PROKAR_LIPOPROTEIN"/>
    <property type="match status" value="1"/>
</dbReference>
<organism evidence="2 3">
    <name type="scientific">Peredibacter starrii</name>
    <dbReference type="NCBI Taxonomy" id="28202"/>
    <lineage>
        <taxon>Bacteria</taxon>
        <taxon>Pseudomonadati</taxon>
        <taxon>Bdellovibrionota</taxon>
        <taxon>Bacteriovoracia</taxon>
        <taxon>Bacteriovoracales</taxon>
        <taxon>Bacteriovoracaceae</taxon>
        <taxon>Peredibacter</taxon>
    </lineage>
</organism>
<keyword evidence="3" id="KW-1185">Reference proteome</keyword>
<sequence length="239" mass="25837">MKNYIIFLATLTLIVGCDAPQRTRLTNAYSSDYNSGNPNNTSGSLPSGSTTGSTTGGTTGSSTGSTGFENCDLSSKGFTAEMGHIGICQSTLDETVVKFKSSLTSTSYRTCLIPSYKDGSGSSTYIGQPQCTYTEADKVMQGKLYKNRTGFEGYSLNNIIVMKEPLLTEYFGCMQGYTNWPANVCSGVSSTYCAYWVPRCPYGSKSTVACDAEARAYMTNLCTNFKNKYSSAYLDIKIK</sequence>
<feature type="compositionally biased region" description="Low complexity" evidence="1">
    <location>
        <begin position="34"/>
        <end position="53"/>
    </location>
</feature>
<evidence type="ECO:0000256" key="1">
    <source>
        <dbReference type="SAM" id="MobiDB-lite"/>
    </source>
</evidence>
<proteinExistence type="predicted"/>
<dbReference type="AlphaFoldDB" id="A0AAX4HIW3"/>
<dbReference type="Proteomes" id="UP001324634">
    <property type="component" value="Chromosome"/>
</dbReference>
<protein>
    <submittedName>
        <fullName evidence="2">Uncharacterized protein</fullName>
    </submittedName>
</protein>
<evidence type="ECO:0000313" key="2">
    <source>
        <dbReference type="EMBL" id="WPU63183.1"/>
    </source>
</evidence>
<name>A0AAX4HIW3_9BACT</name>
<gene>
    <name evidence="2" type="ORF">SOO65_10850</name>
</gene>
<dbReference type="RefSeq" id="WP_321389431.1">
    <property type="nucleotide sequence ID" value="NZ_CP139487.1"/>
</dbReference>
<evidence type="ECO:0000313" key="3">
    <source>
        <dbReference type="Proteomes" id="UP001324634"/>
    </source>
</evidence>